<evidence type="ECO:0000256" key="2">
    <source>
        <dbReference type="SAM" id="MobiDB-lite"/>
    </source>
</evidence>
<comment type="similarity">
    <text evidence="1">Belongs to the ros/MucR family.</text>
</comment>
<dbReference type="Gene3D" id="1.10.10.1550">
    <property type="entry name" value="ROS/MUCR transcriptional regulator protein"/>
    <property type="match status" value="1"/>
</dbReference>
<feature type="compositionally biased region" description="Basic residues" evidence="2">
    <location>
        <begin position="328"/>
        <end position="339"/>
    </location>
</feature>
<evidence type="ECO:0000313" key="3">
    <source>
        <dbReference type="EMBL" id="QIP36585.1"/>
    </source>
</evidence>
<dbReference type="EMBL" id="CP050139">
    <property type="protein sequence ID" value="QIP36585.1"/>
    <property type="molecule type" value="Genomic_DNA"/>
</dbReference>
<dbReference type="GO" id="GO:0003677">
    <property type="term" value="F:DNA binding"/>
    <property type="evidence" value="ECO:0007669"/>
    <property type="project" value="InterPro"/>
</dbReference>
<organism evidence="3 4">
    <name type="scientific">Komagataeibacter rhaeticus</name>
    <dbReference type="NCBI Taxonomy" id="215221"/>
    <lineage>
        <taxon>Bacteria</taxon>
        <taxon>Pseudomonadati</taxon>
        <taxon>Pseudomonadota</taxon>
        <taxon>Alphaproteobacteria</taxon>
        <taxon>Acetobacterales</taxon>
        <taxon>Acetobacteraceae</taxon>
        <taxon>Komagataeibacter</taxon>
    </lineage>
</organism>
<dbReference type="Proteomes" id="UP000502533">
    <property type="component" value="Chromosome"/>
</dbReference>
<dbReference type="Pfam" id="PF05443">
    <property type="entry name" value="ROS_MUCR"/>
    <property type="match status" value="1"/>
</dbReference>
<evidence type="ECO:0000313" key="4">
    <source>
        <dbReference type="Proteomes" id="UP000502533"/>
    </source>
</evidence>
<protein>
    <submittedName>
        <fullName evidence="3">Uncharacterized protein</fullName>
    </submittedName>
</protein>
<dbReference type="GeneID" id="85023460"/>
<reference evidence="3 4" key="1">
    <citation type="submission" date="2020-03" db="EMBL/GenBank/DDBJ databases">
        <title>Isolation of cellulose-producing strains, genome characterization and application of the synthesized cellulose films as an economical and sustainable material for piezoelectric sensor construction.</title>
        <authorList>
            <person name="Mangayil R.K."/>
        </authorList>
    </citation>
    <scope>NUCLEOTIDE SEQUENCE [LARGE SCALE GENOMIC DNA]</scope>
    <source>
        <strain evidence="3 4">ENS 9a1a</strain>
    </source>
</reference>
<keyword evidence="4" id="KW-1185">Reference proteome</keyword>
<dbReference type="InterPro" id="IPR041920">
    <property type="entry name" value="ROS/MUCR_sf"/>
</dbReference>
<accession>A0A181C607</accession>
<sequence length="346" mass="39517">MDETKLIEITGDIIREYIKINQVAPHELPGLIQSVRASLCGPMTMPPRTDMPPAAQVPPPAAGQGRVEATTVTEPGPVPAVPVERSVFPEYIVCLEDGRHMRVLKRYIQRMFGMTEDDYRKKWNLPEDYPMVAPAYSLHRRFIAKMKGLGKSYRKAGTPAEQKAQQEREHAYRQRFLKMDGSGEIDYERWEREELGKDGSILERMKYRAHSPEYLDTRDEEREQAEQESLATPADLFAQEQMLNDPAYLAFMEEKGLEPRDYYENYDELNEMLEYDVITVKEFENRLQPKAEFLTQAIPEDVARPAARTADAAPVPAAPTSTSARRASISKRMAKKTGNRSRSLSD</sequence>
<feature type="region of interest" description="Disordered" evidence="2">
    <location>
        <begin position="305"/>
        <end position="346"/>
    </location>
</feature>
<evidence type="ECO:0000256" key="1">
    <source>
        <dbReference type="ARBA" id="ARBA00007031"/>
    </source>
</evidence>
<gene>
    <name evidence="3" type="ORF">GWK63_14905</name>
</gene>
<dbReference type="GO" id="GO:0008270">
    <property type="term" value="F:zinc ion binding"/>
    <property type="evidence" value="ECO:0007669"/>
    <property type="project" value="InterPro"/>
</dbReference>
<feature type="compositionally biased region" description="Low complexity" evidence="2">
    <location>
        <begin position="305"/>
        <end position="327"/>
    </location>
</feature>
<dbReference type="AlphaFoldDB" id="A0A181C607"/>
<dbReference type="KEGG" id="kre:GWK63_14905"/>
<dbReference type="RefSeq" id="WP_007398705.1">
    <property type="nucleotide sequence ID" value="NZ_CALMTF010000089.1"/>
</dbReference>
<name>A0A181C607_9PROT</name>
<dbReference type="InterPro" id="IPR008807">
    <property type="entry name" value="ROS_MUCR"/>
</dbReference>
<proteinExistence type="inferred from homology"/>
<dbReference type="GO" id="GO:0006355">
    <property type="term" value="P:regulation of DNA-templated transcription"/>
    <property type="evidence" value="ECO:0007669"/>
    <property type="project" value="InterPro"/>
</dbReference>